<evidence type="ECO:0000313" key="2">
    <source>
        <dbReference type="Proteomes" id="UP000248423"/>
    </source>
</evidence>
<accession>A0A319EQR7</accession>
<keyword evidence="2" id="KW-1185">Reference proteome</keyword>
<protein>
    <submittedName>
        <fullName evidence="1">Uncharacterized protein</fullName>
    </submittedName>
</protein>
<dbReference type="Proteomes" id="UP000248423">
    <property type="component" value="Unassembled WGS sequence"/>
</dbReference>
<reference evidence="1 2" key="1">
    <citation type="submission" date="2018-02" db="EMBL/GenBank/DDBJ databases">
        <title>The genomes of Aspergillus section Nigri reveals drivers in fungal speciation.</title>
        <authorList>
            <consortium name="DOE Joint Genome Institute"/>
            <person name="Vesth T.C."/>
            <person name="Nybo J."/>
            <person name="Theobald S."/>
            <person name="Brandl J."/>
            <person name="Frisvad J.C."/>
            <person name="Nielsen K.F."/>
            <person name="Lyhne E.K."/>
            <person name="Kogle M.E."/>
            <person name="Kuo A."/>
            <person name="Riley R."/>
            <person name="Clum A."/>
            <person name="Nolan M."/>
            <person name="Lipzen A."/>
            <person name="Salamov A."/>
            <person name="Henrissat B."/>
            <person name="Wiebenga A."/>
            <person name="De vries R.P."/>
            <person name="Grigoriev I.V."/>
            <person name="Mortensen U.H."/>
            <person name="Andersen M.R."/>
            <person name="Baker S.E."/>
        </authorList>
    </citation>
    <scope>NUCLEOTIDE SEQUENCE [LARGE SCALE GENOMIC DNA]</scope>
    <source>
        <strain evidence="1 2">CBS 121057</strain>
    </source>
</reference>
<evidence type="ECO:0000313" key="1">
    <source>
        <dbReference type="EMBL" id="PYI12582.1"/>
    </source>
</evidence>
<sequence>MMLDSVFKVSRFTAKEVRGTKTVEDPAPWKTGSCQFLSQLRALRRVPPMFWPSQRWDSLDVPSLVRSHRRRREYQQDGQSSDQSRTDSVLIRLVGHQRKYSTPQRDGMRTPVVLDTDDIITQAAVVGRYSRIVGLDATNLHLGA</sequence>
<organism evidence="1 2">
    <name type="scientific">Aspergillus sclerotiicarbonarius (strain CBS 121057 / IBT 28362)</name>
    <dbReference type="NCBI Taxonomy" id="1448318"/>
    <lineage>
        <taxon>Eukaryota</taxon>
        <taxon>Fungi</taxon>
        <taxon>Dikarya</taxon>
        <taxon>Ascomycota</taxon>
        <taxon>Pezizomycotina</taxon>
        <taxon>Eurotiomycetes</taxon>
        <taxon>Eurotiomycetidae</taxon>
        <taxon>Eurotiales</taxon>
        <taxon>Aspergillaceae</taxon>
        <taxon>Aspergillus</taxon>
        <taxon>Aspergillus subgen. Circumdati</taxon>
    </lineage>
</organism>
<name>A0A319EQR7_ASPSB</name>
<dbReference type="EMBL" id="KZ826315">
    <property type="protein sequence ID" value="PYI12582.1"/>
    <property type="molecule type" value="Genomic_DNA"/>
</dbReference>
<gene>
    <name evidence="1" type="ORF">BO78DRAFT_6637</name>
</gene>
<dbReference type="AlphaFoldDB" id="A0A319EQR7"/>
<dbReference type="VEuPathDB" id="FungiDB:BO78DRAFT_6637"/>
<proteinExistence type="predicted"/>